<feature type="transmembrane region" description="Helical" evidence="1">
    <location>
        <begin position="71"/>
        <end position="90"/>
    </location>
</feature>
<organism evidence="2 3">
    <name type="scientific">Branchiostoma belcheri</name>
    <name type="common">Amphioxus</name>
    <dbReference type="NCBI Taxonomy" id="7741"/>
    <lineage>
        <taxon>Eukaryota</taxon>
        <taxon>Metazoa</taxon>
        <taxon>Chordata</taxon>
        <taxon>Cephalochordata</taxon>
        <taxon>Leptocardii</taxon>
        <taxon>Amphioxiformes</taxon>
        <taxon>Branchiostomatidae</taxon>
        <taxon>Branchiostoma</taxon>
    </lineage>
</organism>
<evidence type="ECO:0000256" key="1">
    <source>
        <dbReference type="SAM" id="Phobius"/>
    </source>
</evidence>
<dbReference type="KEGG" id="bbel:109471364"/>
<reference evidence="3" key="1">
    <citation type="submission" date="2025-08" db="UniProtKB">
        <authorList>
            <consortium name="RefSeq"/>
        </authorList>
    </citation>
    <scope>IDENTIFICATION</scope>
    <source>
        <tissue evidence="3">Gonad</tissue>
    </source>
</reference>
<name>A0A6P4Z551_BRABE</name>
<dbReference type="AlphaFoldDB" id="A0A6P4Z551"/>
<gene>
    <name evidence="3" type="primary">LOC109471364</name>
</gene>
<dbReference type="GeneID" id="109471364"/>
<keyword evidence="1" id="KW-0812">Transmembrane</keyword>
<proteinExistence type="predicted"/>
<keyword evidence="2" id="KW-1185">Reference proteome</keyword>
<protein>
    <submittedName>
        <fullName evidence="3">Uncharacterized protein LOC109471364</fullName>
    </submittedName>
</protein>
<dbReference type="Proteomes" id="UP000515135">
    <property type="component" value="Unplaced"/>
</dbReference>
<keyword evidence="1" id="KW-1133">Transmembrane helix</keyword>
<evidence type="ECO:0000313" key="2">
    <source>
        <dbReference type="Proteomes" id="UP000515135"/>
    </source>
</evidence>
<dbReference type="RefSeq" id="XP_019626212.1">
    <property type="nucleotide sequence ID" value="XM_019770653.1"/>
</dbReference>
<evidence type="ECO:0000313" key="3">
    <source>
        <dbReference type="RefSeq" id="XP_019626212.1"/>
    </source>
</evidence>
<feature type="transmembrane region" description="Helical" evidence="1">
    <location>
        <begin position="96"/>
        <end position="118"/>
    </location>
</feature>
<keyword evidence="1" id="KW-0472">Membrane</keyword>
<accession>A0A6P4Z551</accession>
<sequence length="172" mass="19426">MAIVYIYGTRLFGSCDYFTVEGQEMYVRTLFHHCNSMPYGPKESYLFLPDGRAIELPEVVGRSVGWAWLRYLAWDSFLILMVVAVIQLVRGHSDVTWPWALLGLSVVCLFAAILLTVYKPKASEKSKQEYLNMVGLVVVQRFLQELAAAEAADHGSPDQEAVQLVEMQDHGH</sequence>